<feature type="non-terminal residue" evidence="2">
    <location>
        <position position="98"/>
    </location>
</feature>
<evidence type="ECO:0000313" key="3">
    <source>
        <dbReference type="Proteomes" id="UP000054359"/>
    </source>
</evidence>
<dbReference type="OrthoDB" id="3800738at2759"/>
<feature type="domain" description="F-box" evidence="1">
    <location>
        <begin position="1"/>
        <end position="50"/>
    </location>
</feature>
<dbReference type="AlphaFoldDB" id="A0A087TR28"/>
<accession>A0A087TR28</accession>
<sequence>MELIHIPAEILEHIFGFLDGQSFCRIKLVCKHWYETGKRMQVKNSLWKQFCIKEVPEHILEDILSFKSVLLTDKIIDWCTIYKKWFHGKMIVASPYWK</sequence>
<gene>
    <name evidence="2" type="ORF">X975_18517</name>
</gene>
<reference evidence="2 3" key="1">
    <citation type="submission" date="2013-11" db="EMBL/GenBank/DDBJ databases">
        <title>Genome sequencing of Stegodyphus mimosarum.</title>
        <authorList>
            <person name="Bechsgaard J."/>
        </authorList>
    </citation>
    <scope>NUCLEOTIDE SEQUENCE [LARGE SCALE GENOMIC DNA]</scope>
</reference>
<proteinExistence type="predicted"/>
<name>A0A087TR28_STEMI</name>
<dbReference type="Proteomes" id="UP000054359">
    <property type="component" value="Unassembled WGS sequence"/>
</dbReference>
<dbReference type="Pfam" id="PF12937">
    <property type="entry name" value="F-box-like"/>
    <property type="match status" value="1"/>
</dbReference>
<dbReference type="InterPro" id="IPR036047">
    <property type="entry name" value="F-box-like_dom_sf"/>
</dbReference>
<dbReference type="SMART" id="SM00256">
    <property type="entry name" value="FBOX"/>
    <property type="match status" value="1"/>
</dbReference>
<organism evidence="2 3">
    <name type="scientific">Stegodyphus mimosarum</name>
    <name type="common">African social velvet spider</name>
    <dbReference type="NCBI Taxonomy" id="407821"/>
    <lineage>
        <taxon>Eukaryota</taxon>
        <taxon>Metazoa</taxon>
        <taxon>Ecdysozoa</taxon>
        <taxon>Arthropoda</taxon>
        <taxon>Chelicerata</taxon>
        <taxon>Arachnida</taxon>
        <taxon>Araneae</taxon>
        <taxon>Araneomorphae</taxon>
        <taxon>Entelegynae</taxon>
        <taxon>Eresoidea</taxon>
        <taxon>Eresidae</taxon>
        <taxon>Stegodyphus</taxon>
    </lineage>
</organism>
<dbReference type="Gene3D" id="1.20.1280.50">
    <property type="match status" value="1"/>
</dbReference>
<dbReference type="InterPro" id="IPR001810">
    <property type="entry name" value="F-box_dom"/>
</dbReference>
<keyword evidence="3" id="KW-1185">Reference proteome</keyword>
<dbReference type="PROSITE" id="PS50181">
    <property type="entry name" value="FBOX"/>
    <property type="match status" value="1"/>
</dbReference>
<evidence type="ECO:0000259" key="1">
    <source>
        <dbReference type="PROSITE" id="PS50181"/>
    </source>
</evidence>
<evidence type="ECO:0000313" key="2">
    <source>
        <dbReference type="EMBL" id="KFM67567.1"/>
    </source>
</evidence>
<dbReference type="EMBL" id="KK116364">
    <property type="protein sequence ID" value="KFM67567.1"/>
    <property type="molecule type" value="Genomic_DNA"/>
</dbReference>
<protein>
    <recommendedName>
        <fullName evidence="1">F-box domain-containing protein</fullName>
    </recommendedName>
</protein>
<dbReference type="SUPFAM" id="SSF81383">
    <property type="entry name" value="F-box domain"/>
    <property type="match status" value="1"/>
</dbReference>